<dbReference type="GO" id="GO:0046872">
    <property type="term" value="F:metal ion binding"/>
    <property type="evidence" value="ECO:0007669"/>
    <property type="project" value="UniProtKB-KW"/>
</dbReference>
<reference evidence="5 6" key="1">
    <citation type="submission" date="2018-04" db="EMBL/GenBank/DDBJ databases">
        <title>Subsurface microbial communities from deep shales in Ohio and West Virginia, USA.</title>
        <authorList>
            <person name="Wrighton K."/>
        </authorList>
    </citation>
    <scope>NUCLEOTIDE SEQUENCE [LARGE SCALE GENOMIC DNA]</scope>
    <source>
        <strain evidence="5 6">MSL28</strain>
    </source>
</reference>
<dbReference type="Proteomes" id="UP000247389">
    <property type="component" value="Unassembled WGS sequence"/>
</dbReference>
<dbReference type="InterPro" id="IPR051400">
    <property type="entry name" value="HAD-like_hydrolase"/>
</dbReference>
<evidence type="ECO:0000256" key="4">
    <source>
        <dbReference type="ARBA" id="ARBA00022842"/>
    </source>
</evidence>
<evidence type="ECO:0000256" key="1">
    <source>
        <dbReference type="ARBA" id="ARBA00001946"/>
    </source>
</evidence>
<dbReference type="Gene3D" id="3.40.50.1000">
    <property type="entry name" value="HAD superfamily/HAD-like"/>
    <property type="match status" value="1"/>
</dbReference>
<dbReference type="SFLD" id="SFLDG01129">
    <property type="entry name" value="C1.5:_HAD__Beta-PGM__Phosphata"/>
    <property type="match status" value="1"/>
</dbReference>
<dbReference type="AlphaFoldDB" id="A0A318E4P1"/>
<dbReference type="GO" id="GO:0016791">
    <property type="term" value="F:phosphatase activity"/>
    <property type="evidence" value="ECO:0007669"/>
    <property type="project" value="TreeGrafter"/>
</dbReference>
<evidence type="ECO:0000313" key="5">
    <source>
        <dbReference type="EMBL" id="PXV63082.1"/>
    </source>
</evidence>
<dbReference type="InterPro" id="IPR023214">
    <property type="entry name" value="HAD_sf"/>
</dbReference>
<evidence type="ECO:0000313" key="6">
    <source>
        <dbReference type="Proteomes" id="UP000247389"/>
    </source>
</evidence>
<dbReference type="InterPro" id="IPR036412">
    <property type="entry name" value="HAD-like_sf"/>
</dbReference>
<dbReference type="PANTHER" id="PTHR46470">
    <property type="entry name" value="N-ACYLNEURAMINATE-9-PHOSPHATASE"/>
    <property type="match status" value="1"/>
</dbReference>
<dbReference type="Gene3D" id="1.10.150.520">
    <property type="match status" value="1"/>
</dbReference>
<dbReference type="InterPro" id="IPR006439">
    <property type="entry name" value="HAD-SF_hydro_IA"/>
</dbReference>
<dbReference type="EMBL" id="QICM01000026">
    <property type="protein sequence ID" value="PXV63082.1"/>
    <property type="molecule type" value="Genomic_DNA"/>
</dbReference>
<protein>
    <submittedName>
        <fullName evidence="5">Putative hydrolase of the HAD superfamily</fullName>
    </submittedName>
</protein>
<dbReference type="PANTHER" id="PTHR46470:SF2">
    <property type="entry name" value="GLYCERALDEHYDE 3-PHOSPHATE PHOSPHATASE"/>
    <property type="match status" value="1"/>
</dbReference>
<evidence type="ECO:0000256" key="3">
    <source>
        <dbReference type="ARBA" id="ARBA00022801"/>
    </source>
</evidence>
<sequence length="226" mass="26563">MIKGVIFDLDDTLISEKEYIKSGFKVVCNVISEKYNLNFDKVYQKIFELFDEDSDYVFNRLLDCFNIEYDKDYILELLKIYRGHSPDISLYSDAEEILNYLVGENYKLGIITDGYKITQNRKLESLDIDNYFDCIIITDELGKDYWKPHKKPYKFCSKNLGVDYSSLIYVGDNIKKDFITANKLGMHTVQIVREEGVYKDLDSIEESYKADHVISDLNELKEIYDL</sequence>
<comment type="cofactor">
    <cofactor evidence="1">
        <name>Mg(2+)</name>
        <dbReference type="ChEBI" id="CHEBI:18420"/>
    </cofactor>
</comment>
<gene>
    <name evidence="5" type="ORF">C8C78_12619</name>
</gene>
<dbReference type="SFLD" id="SFLDS00003">
    <property type="entry name" value="Haloacid_Dehalogenase"/>
    <property type="match status" value="1"/>
</dbReference>
<keyword evidence="2" id="KW-0479">Metal-binding</keyword>
<dbReference type="GO" id="GO:0044281">
    <property type="term" value="P:small molecule metabolic process"/>
    <property type="evidence" value="ECO:0007669"/>
    <property type="project" value="UniProtKB-ARBA"/>
</dbReference>
<accession>A0A318E4P1</accession>
<proteinExistence type="predicted"/>
<evidence type="ECO:0000256" key="2">
    <source>
        <dbReference type="ARBA" id="ARBA00022723"/>
    </source>
</evidence>
<comment type="caution">
    <text evidence="5">The sequence shown here is derived from an EMBL/GenBank/DDBJ whole genome shotgun (WGS) entry which is preliminary data.</text>
</comment>
<keyword evidence="3 5" id="KW-0378">Hydrolase</keyword>
<organism evidence="5 6">
    <name type="scientific">Halanaerobium congolense</name>
    <dbReference type="NCBI Taxonomy" id="54121"/>
    <lineage>
        <taxon>Bacteria</taxon>
        <taxon>Bacillati</taxon>
        <taxon>Bacillota</taxon>
        <taxon>Clostridia</taxon>
        <taxon>Halanaerobiales</taxon>
        <taxon>Halanaerobiaceae</taxon>
        <taxon>Halanaerobium</taxon>
    </lineage>
</organism>
<dbReference type="InterPro" id="IPR041492">
    <property type="entry name" value="HAD_2"/>
</dbReference>
<keyword evidence="4" id="KW-0460">Magnesium</keyword>
<dbReference type="NCBIfam" id="TIGR01549">
    <property type="entry name" value="HAD-SF-IA-v1"/>
    <property type="match status" value="1"/>
</dbReference>
<dbReference type="Pfam" id="PF13419">
    <property type="entry name" value="HAD_2"/>
    <property type="match status" value="1"/>
</dbReference>
<name>A0A318E4P1_9FIRM</name>
<dbReference type="RefSeq" id="WP_110301093.1">
    <property type="nucleotide sequence ID" value="NZ_QICM01000026.1"/>
</dbReference>
<dbReference type="SUPFAM" id="SSF56784">
    <property type="entry name" value="HAD-like"/>
    <property type="match status" value="1"/>
</dbReference>